<evidence type="ECO:0000313" key="3">
    <source>
        <dbReference type="WBParaSite" id="jg18004"/>
    </source>
</evidence>
<evidence type="ECO:0000313" key="2">
    <source>
        <dbReference type="Proteomes" id="UP000887574"/>
    </source>
</evidence>
<accession>A0A915DBW0</accession>
<feature type="compositionally biased region" description="Basic and acidic residues" evidence="1">
    <location>
        <begin position="92"/>
        <end position="105"/>
    </location>
</feature>
<feature type="region of interest" description="Disordered" evidence="1">
    <location>
        <begin position="92"/>
        <end position="123"/>
    </location>
</feature>
<protein>
    <submittedName>
        <fullName evidence="3">Uncharacterized protein</fullName>
    </submittedName>
</protein>
<dbReference type="AlphaFoldDB" id="A0A915DBW0"/>
<evidence type="ECO:0000256" key="1">
    <source>
        <dbReference type="SAM" id="MobiDB-lite"/>
    </source>
</evidence>
<name>A0A915DBW0_9BILA</name>
<sequence>MRVSKKTPAAIKVKWDHFGQRYKFVVETLIQEDFWKALRVIKPDFDGNCRTLMRVEKTKYVQLQPKYVLIFSNPRSASNANEGSTFLVRTPEIDSKSADEGDKQKSAITKTAVTSSQSRKKKSKNICYKESAILPSLTKLRTDRFLG</sequence>
<organism evidence="2 3">
    <name type="scientific">Ditylenchus dipsaci</name>
    <dbReference type="NCBI Taxonomy" id="166011"/>
    <lineage>
        <taxon>Eukaryota</taxon>
        <taxon>Metazoa</taxon>
        <taxon>Ecdysozoa</taxon>
        <taxon>Nematoda</taxon>
        <taxon>Chromadorea</taxon>
        <taxon>Rhabditida</taxon>
        <taxon>Tylenchina</taxon>
        <taxon>Tylenchomorpha</taxon>
        <taxon>Sphaerularioidea</taxon>
        <taxon>Anguinidae</taxon>
        <taxon>Anguininae</taxon>
        <taxon>Ditylenchus</taxon>
    </lineage>
</organism>
<reference evidence="3" key="1">
    <citation type="submission" date="2022-11" db="UniProtKB">
        <authorList>
            <consortium name="WormBaseParasite"/>
        </authorList>
    </citation>
    <scope>IDENTIFICATION</scope>
</reference>
<feature type="compositionally biased region" description="Polar residues" evidence="1">
    <location>
        <begin position="106"/>
        <end position="117"/>
    </location>
</feature>
<dbReference type="Proteomes" id="UP000887574">
    <property type="component" value="Unplaced"/>
</dbReference>
<dbReference type="WBParaSite" id="jg18004">
    <property type="protein sequence ID" value="jg18004"/>
    <property type="gene ID" value="jg18004"/>
</dbReference>
<proteinExistence type="predicted"/>
<keyword evidence="2" id="KW-1185">Reference proteome</keyword>